<evidence type="ECO:0000313" key="4">
    <source>
        <dbReference type="Proteomes" id="UP000215335"/>
    </source>
</evidence>
<sequence length="296" mass="33938">MKNFSPTTNWMEYKYKKIMGPFDFEKAKLLEEQTLCCSTNDDTDGIIEQSQENIGGKRHKKPKKFSSDESLNEEESDDSVTSEIKSKRKRIKKNSDNNLRNLKMPLKPNPKSDGKNNNVIPPVITPINNNHSTPEGIIVDEVDEITNETNENEAQSDFTSIPGTSNESTGLNEKKQRREKNKMTSILENMKKEIMRAVRRNKVKELLVNELVNGEEADIEEDDEFENTFPLTTVEDLNKFDAILKVDADTRKKLKMKFQKIDGPTITRHTNNCLQRIMTNDLAVLYSYSGQSRGQK</sequence>
<dbReference type="Pfam" id="PF16064">
    <property type="entry name" value="DUF4806"/>
    <property type="match status" value="1"/>
</dbReference>
<feature type="domain" description="DUF4806" evidence="2">
    <location>
        <begin position="228"/>
        <end position="293"/>
    </location>
</feature>
<feature type="region of interest" description="Disordered" evidence="1">
    <location>
        <begin position="50"/>
        <end position="118"/>
    </location>
</feature>
<gene>
    <name evidence="3" type="ORF">TSAR_000088</name>
</gene>
<organism evidence="3 4">
    <name type="scientific">Trichomalopsis sarcophagae</name>
    <dbReference type="NCBI Taxonomy" id="543379"/>
    <lineage>
        <taxon>Eukaryota</taxon>
        <taxon>Metazoa</taxon>
        <taxon>Ecdysozoa</taxon>
        <taxon>Arthropoda</taxon>
        <taxon>Hexapoda</taxon>
        <taxon>Insecta</taxon>
        <taxon>Pterygota</taxon>
        <taxon>Neoptera</taxon>
        <taxon>Endopterygota</taxon>
        <taxon>Hymenoptera</taxon>
        <taxon>Apocrita</taxon>
        <taxon>Proctotrupomorpha</taxon>
        <taxon>Chalcidoidea</taxon>
        <taxon>Pteromalidae</taxon>
        <taxon>Pteromalinae</taxon>
        <taxon>Trichomalopsis</taxon>
    </lineage>
</organism>
<comment type="caution">
    <text evidence="3">The sequence shown here is derived from an EMBL/GenBank/DDBJ whole genome shotgun (WGS) entry which is preliminary data.</text>
</comment>
<proteinExistence type="predicted"/>
<keyword evidence="4" id="KW-1185">Reference proteome</keyword>
<protein>
    <recommendedName>
        <fullName evidence="2">DUF4806 domain-containing protein</fullName>
    </recommendedName>
</protein>
<evidence type="ECO:0000313" key="3">
    <source>
        <dbReference type="EMBL" id="OXU19178.1"/>
    </source>
</evidence>
<dbReference type="AlphaFoldDB" id="A0A232ELI3"/>
<dbReference type="EMBL" id="NNAY01003569">
    <property type="protein sequence ID" value="OXU19178.1"/>
    <property type="molecule type" value="Genomic_DNA"/>
</dbReference>
<evidence type="ECO:0000256" key="1">
    <source>
        <dbReference type="SAM" id="MobiDB-lite"/>
    </source>
</evidence>
<evidence type="ECO:0000259" key="2">
    <source>
        <dbReference type="Pfam" id="PF16064"/>
    </source>
</evidence>
<feature type="compositionally biased region" description="Acidic residues" evidence="1">
    <location>
        <begin position="70"/>
        <end position="80"/>
    </location>
</feature>
<name>A0A232ELI3_9HYME</name>
<reference evidence="3 4" key="1">
    <citation type="journal article" date="2017" name="Curr. Biol.">
        <title>The Evolution of Venom by Co-option of Single-Copy Genes.</title>
        <authorList>
            <person name="Martinson E.O."/>
            <person name="Mrinalini"/>
            <person name="Kelkar Y.D."/>
            <person name="Chang C.H."/>
            <person name="Werren J.H."/>
        </authorList>
    </citation>
    <scope>NUCLEOTIDE SEQUENCE [LARGE SCALE GENOMIC DNA]</scope>
    <source>
        <strain evidence="3 4">Alberta</strain>
        <tissue evidence="3">Whole body</tissue>
    </source>
</reference>
<dbReference type="Proteomes" id="UP000215335">
    <property type="component" value="Unassembled WGS sequence"/>
</dbReference>
<dbReference type="InterPro" id="IPR032071">
    <property type="entry name" value="DUF4806"/>
</dbReference>
<feature type="compositionally biased region" description="Polar residues" evidence="1">
    <location>
        <begin position="150"/>
        <end position="171"/>
    </location>
</feature>
<accession>A0A232ELI3</accession>
<feature type="region of interest" description="Disordered" evidence="1">
    <location>
        <begin position="150"/>
        <end position="180"/>
    </location>
</feature>